<name>A0A1Y5SP25_9RHOB</name>
<protein>
    <recommendedName>
        <fullName evidence="3">Sulfotransferase domain protein</fullName>
    </recommendedName>
</protein>
<evidence type="ECO:0000313" key="2">
    <source>
        <dbReference type="Proteomes" id="UP000193307"/>
    </source>
</evidence>
<dbReference type="STRING" id="658057.SAMN04488032_105225"/>
<keyword evidence="2" id="KW-1185">Reference proteome</keyword>
<dbReference type="AlphaFoldDB" id="A0A1Y5SP25"/>
<reference evidence="1 2" key="1">
    <citation type="submission" date="2017-03" db="EMBL/GenBank/DDBJ databases">
        <authorList>
            <person name="Afonso C.L."/>
            <person name="Miller P.J."/>
            <person name="Scott M.A."/>
            <person name="Spackman E."/>
            <person name="Goraichik I."/>
            <person name="Dimitrov K.M."/>
            <person name="Suarez D.L."/>
            <person name="Swayne D.E."/>
        </authorList>
    </citation>
    <scope>NUCLEOTIDE SEQUENCE [LARGE SCALE GENOMIC DNA]</scope>
    <source>
        <strain evidence="1 2">CECT 7971</strain>
    </source>
</reference>
<dbReference type="EMBL" id="FWFW01000006">
    <property type="protein sequence ID" value="SLN43900.1"/>
    <property type="molecule type" value="Genomic_DNA"/>
</dbReference>
<proteinExistence type="predicted"/>
<sequence>MLISFHIGAHCTYGSKLMRGLLKNRPILEQHGVIVPPPSRYREVLPQVMKKIKTSRATTEAEEMVIDEITDMQTCDRMVLSYEDLICMPKGIFYNDRLYGQAEFKLKWLRNVFPSSPMEFHIGVRNPATFIPDACPDSENYADFIGKTNVDAVLWSDLIKTMRRACPDVPVTVFAYEDTPLTWSQVMRSIAGLDQMVPIEGGLDILAQIMQREGMKRLRTYLHTHPPQNEMQRRRILSAFLDKYVDEDAIEEEIDLPGWDDALIERLTERYEDDLYAIEDIPGVTFIQP</sequence>
<dbReference type="Proteomes" id="UP000193307">
    <property type="component" value="Unassembled WGS sequence"/>
</dbReference>
<accession>A0A1Y5SP25</accession>
<dbReference type="RefSeq" id="WP_085849238.1">
    <property type="nucleotide sequence ID" value="NZ_FNZV01000005.1"/>
</dbReference>
<gene>
    <name evidence="1" type="ORF">PAM7971_02101</name>
</gene>
<organism evidence="1 2">
    <name type="scientific">Pacificibacter marinus</name>
    <dbReference type="NCBI Taxonomy" id="658057"/>
    <lineage>
        <taxon>Bacteria</taxon>
        <taxon>Pseudomonadati</taxon>
        <taxon>Pseudomonadota</taxon>
        <taxon>Alphaproteobacteria</taxon>
        <taxon>Rhodobacterales</taxon>
        <taxon>Roseobacteraceae</taxon>
        <taxon>Pacificibacter</taxon>
    </lineage>
</organism>
<evidence type="ECO:0008006" key="3">
    <source>
        <dbReference type="Google" id="ProtNLM"/>
    </source>
</evidence>
<evidence type="ECO:0000313" key="1">
    <source>
        <dbReference type="EMBL" id="SLN43900.1"/>
    </source>
</evidence>
<dbReference type="OrthoDB" id="7816979at2"/>